<dbReference type="InterPro" id="IPR005586">
    <property type="entry name" value="ABC_trans_aux"/>
</dbReference>
<dbReference type="Pfam" id="PF03886">
    <property type="entry name" value="ABC_trans_aux"/>
    <property type="match status" value="1"/>
</dbReference>
<dbReference type="AlphaFoldDB" id="A0A7Z1AEH5"/>
<proteinExistence type="predicted"/>
<sequence length="203" mass="22821">MRSTPGARIAIIALFLALLFSGCAGTSSQPTRFYRLDGQPGKAETLSLKPRPGQLLVGIGPITLTTYLDRPQIVERQTPHRLQLHEFDHWAGSLQENIVQVITDLMRQRLADMQLIAYPWHGTIKPDYEVLLTINRFEREGDRIWLQLRWSLIRSSDNRLMEMQRLVIEEPLQGSGVEAGVAAANRAVGQLSERIATAILAVE</sequence>
<organism evidence="2 3">
    <name type="scientific">Candidatus Thiodiazotropha endolucinida</name>
    <dbReference type="NCBI Taxonomy" id="1655433"/>
    <lineage>
        <taxon>Bacteria</taxon>
        <taxon>Pseudomonadati</taxon>
        <taxon>Pseudomonadota</taxon>
        <taxon>Gammaproteobacteria</taxon>
        <taxon>Chromatiales</taxon>
        <taxon>Sedimenticolaceae</taxon>
        <taxon>Candidatus Thiodiazotropha</taxon>
    </lineage>
</organism>
<dbReference type="OrthoDB" id="7063250at2"/>
<protein>
    <recommendedName>
        <fullName evidence="1">ABC-type transport auxiliary lipoprotein component domain-containing protein</fullName>
    </recommendedName>
</protein>
<dbReference type="EMBL" id="MARB01000015">
    <property type="protein sequence ID" value="ODJ87025.1"/>
    <property type="molecule type" value="Genomic_DNA"/>
</dbReference>
<evidence type="ECO:0000313" key="2">
    <source>
        <dbReference type="EMBL" id="ODJ87025.1"/>
    </source>
</evidence>
<evidence type="ECO:0000313" key="3">
    <source>
        <dbReference type="Proteomes" id="UP000094769"/>
    </source>
</evidence>
<gene>
    <name evidence="2" type="ORF">CODIS_27740</name>
</gene>
<dbReference type="RefSeq" id="WP_069126014.1">
    <property type="nucleotide sequence ID" value="NZ_MARB01000015.1"/>
</dbReference>
<dbReference type="Proteomes" id="UP000094769">
    <property type="component" value="Unassembled WGS sequence"/>
</dbReference>
<keyword evidence="3" id="KW-1185">Reference proteome</keyword>
<dbReference type="SUPFAM" id="SSF159594">
    <property type="entry name" value="XCC0632-like"/>
    <property type="match status" value="1"/>
</dbReference>
<reference evidence="2 3" key="1">
    <citation type="submission" date="2016-06" db="EMBL/GenBank/DDBJ databases">
        <title>Genome sequence of endosymbiont of Candidatus Endolucinida thiodiazotropha.</title>
        <authorList>
            <person name="Poehlein A."/>
            <person name="Koenig S."/>
            <person name="Heiden S.E."/>
            <person name="Thuermer A."/>
            <person name="Voget S."/>
            <person name="Daniel R."/>
            <person name="Markert S."/>
            <person name="Gros O."/>
            <person name="Schweder T."/>
        </authorList>
    </citation>
    <scope>NUCLEOTIDE SEQUENCE [LARGE SCALE GENOMIC DNA]</scope>
    <source>
        <strain evidence="2 3">COS</strain>
    </source>
</reference>
<accession>A0A7Z1AEH5</accession>
<dbReference type="PROSITE" id="PS51257">
    <property type="entry name" value="PROKAR_LIPOPROTEIN"/>
    <property type="match status" value="1"/>
</dbReference>
<dbReference type="Gene3D" id="3.40.50.10610">
    <property type="entry name" value="ABC-type transport auxiliary lipoprotein component"/>
    <property type="match status" value="1"/>
</dbReference>
<comment type="caution">
    <text evidence="2">The sequence shown here is derived from an EMBL/GenBank/DDBJ whole genome shotgun (WGS) entry which is preliminary data.</text>
</comment>
<feature type="domain" description="ABC-type transport auxiliary lipoprotein component" evidence="1">
    <location>
        <begin position="34"/>
        <end position="196"/>
    </location>
</feature>
<evidence type="ECO:0000259" key="1">
    <source>
        <dbReference type="Pfam" id="PF03886"/>
    </source>
</evidence>
<name>A0A7Z1AEH5_9GAMM</name>